<dbReference type="Pfam" id="PF00482">
    <property type="entry name" value="T2SSF"/>
    <property type="match status" value="2"/>
</dbReference>
<dbReference type="InterPro" id="IPR042094">
    <property type="entry name" value="T2SS_GspF_sf"/>
</dbReference>
<keyword evidence="6 9" id="KW-1133">Transmembrane helix</keyword>
<evidence type="ECO:0000256" key="9">
    <source>
        <dbReference type="SAM" id="Phobius"/>
    </source>
</evidence>
<evidence type="ECO:0000256" key="2">
    <source>
        <dbReference type="ARBA" id="ARBA00005745"/>
    </source>
</evidence>
<evidence type="ECO:0000313" key="12">
    <source>
        <dbReference type="Proteomes" id="UP000007488"/>
    </source>
</evidence>
<feature type="transmembrane region" description="Helical" evidence="9">
    <location>
        <begin position="210"/>
        <end position="231"/>
    </location>
</feature>
<dbReference type="OrthoDB" id="9805682at2"/>
<evidence type="ECO:0000256" key="4">
    <source>
        <dbReference type="ARBA" id="ARBA00022475"/>
    </source>
</evidence>
<keyword evidence="12" id="KW-1185">Reference proteome</keyword>
<feature type="transmembrane region" description="Helical" evidence="9">
    <location>
        <begin position="359"/>
        <end position="380"/>
    </location>
</feature>
<dbReference type="Gene3D" id="1.20.81.30">
    <property type="entry name" value="Type II secretion system (T2SS), domain F"/>
    <property type="match status" value="2"/>
</dbReference>
<protein>
    <submittedName>
        <fullName evidence="11">Type II secretion system F domain protein</fullName>
    </submittedName>
</protein>
<evidence type="ECO:0000256" key="5">
    <source>
        <dbReference type="ARBA" id="ARBA00022692"/>
    </source>
</evidence>
<keyword evidence="7 9" id="KW-0472">Membrane</keyword>
<feature type="transmembrane region" description="Helical" evidence="9">
    <location>
        <begin position="165"/>
        <end position="190"/>
    </location>
</feature>
<dbReference type="PANTHER" id="PTHR30012:SF0">
    <property type="entry name" value="TYPE II SECRETION SYSTEM PROTEIN F-RELATED"/>
    <property type="match status" value="1"/>
</dbReference>
<keyword evidence="5 8" id="KW-0812">Transmembrane</keyword>
<dbReference type="STRING" id="645991.Sgly_1927"/>
<dbReference type="PANTHER" id="PTHR30012">
    <property type="entry name" value="GENERAL SECRETION PATHWAY PROTEIN"/>
    <property type="match status" value="1"/>
</dbReference>
<sequence>MSYWKWKAVNADNQIKEGKLFGQSEESIRHQLQGQGLYPVSINKAFFPIAALRKVSYNKYQLSLIARKFANLLQAEVSLLKVLDFIVKQEKNDLRKIQWQNVSLDVQSGHTLSQAVQENIPAFGSFAQALIQAGEKSGTLAEAFGRMAGQFEEEYFYREKVKTALFYPVLLFLVSMAVLLMLSTLVLPMYESVFAALEIEMPLLTKTVFTLGKMVPHLVISIPIITALAGWKYKQAWLERLPLIREIIKYHQLIHFCGILGRLLEAGISVNESLEQLRKTVTGPKLLGFIDDLQVRLLQGQPLDSAFLANNYFPGETAEILAVGEQSGRFAETLLNISVIFKQELGTKMERMVKLIEPMMILGISFLVGFVALGVLLPVFDLSSQIQ</sequence>
<dbReference type="InterPro" id="IPR018076">
    <property type="entry name" value="T2SS_GspF_dom"/>
</dbReference>
<gene>
    <name evidence="11" type="ordered locus">Sgly_1927</name>
</gene>
<name>F0T0T4_SYNGF</name>
<feature type="domain" description="Type II secretion system protein GspF" evidence="10">
    <location>
        <begin position="256"/>
        <end position="378"/>
    </location>
</feature>
<dbReference type="PRINTS" id="PR00812">
    <property type="entry name" value="BCTERIALGSPF"/>
</dbReference>
<dbReference type="EMBL" id="CP002547">
    <property type="protein sequence ID" value="ADY56223.1"/>
    <property type="molecule type" value="Genomic_DNA"/>
</dbReference>
<feature type="domain" description="Type II secretion system protein GspF" evidence="10">
    <location>
        <begin position="66"/>
        <end position="188"/>
    </location>
</feature>
<evidence type="ECO:0000256" key="6">
    <source>
        <dbReference type="ARBA" id="ARBA00022989"/>
    </source>
</evidence>
<dbReference type="HOGENOM" id="CLU_035032_2_2_9"/>
<evidence type="ECO:0000313" key="11">
    <source>
        <dbReference type="EMBL" id="ADY56223.1"/>
    </source>
</evidence>
<proteinExistence type="inferred from homology"/>
<evidence type="ECO:0000256" key="8">
    <source>
        <dbReference type="RuleBase" id="RU003923"/>
    </source>
</evidence>
<dbReference type="InterPro" id="IPR003004">
    <property type="entry name" value="GspF/PilC"/>
</dbReference>
<dbReference type="AlphaFoldDB" id="F0T0T4"/>
<dbReference type="GO" id="GO:0009306">
    <property type="term" value="P:protein secretion"/>
    <property type="evidence" value="ECO:0007669"/>
    <property type="project" value="InterPro"/>
</dbReference>
<reference evidence="12" key="2">
    <citation type="submission" date="2011-02" db="EMBL/GenBank/DDBJ databases">
        <title>The complete genome of Syntrophobotulus glycolicus DSM 8271.</title>
        <authorList>
            <person name="Lucas S."/>
            <person name="Copeland A."/>
            <person name="Lapidus A."/>
            <person name="Bruce D."/>
            <person name="Goodwin L."/>
            <person name="Pitluck S."/>
            <person name="Kyrpides N."/>
            <person name="Mavromatis K."/>
            <person name="Pagani I."/>
            <person name="Ivanova N."/>
            <person name="Mikhailova N."/>
            <person name="Chertkov O."/>
            <person name="Held B."/>
            <person name="Detter J.C."/>
            <person name="Tapia R."/>
            <person name="Han C."/>
            <person name="Land M."/>
            <person name="Hauser L."/>
            <person name="Markowitz V."/>
            <person name="Cheng J.-F."/>
            <person name="Hugenholtz P."/>
            <person name="Woyke T."/>
            <person name="Wu D."/>
            <person name="Spring S."/>
            <person name="Schroeder M."/>
            <person name="Brambilla E."/>
            <person name="Klenk H.-P."/>
            <person name="Eisen J.A."/>
        </authorList>
    </citation>
    <scope>NUCLEOTIDE SEQUENCE [LARGE SCALE GENOMIC DNA]</scope>
    <source>
        <strain evidence="12">DSM 8271 / FlGlyR</strain>
    </source>
</reference>
<dbReference type="KEGG" id="sgy:Sgly_1927"/>
<evidence type="ECO:0000256" key="1">
    <source>
        <dbReference type="ARBA" id="ARBA00004651"/>
    </source>
</evidence>
<dbReference type="eggNOG" id="COG1459">
    <property type="taxonomic scope" value="Bacteria"/>
</dbReference>
<evidence type="ECO:0000259" key="10">
    <source>
        <dbReference type="Pfam" id="PF00482"/>
    </source>
</evidence>
<evidence type="ECO:0000256" key="3">
    <source>
        <dbReference type="ARBA" id="ARBA00022448"/>
    </source>
</evidence>
<reference evidence="11 12" key="1">
    <citation type="journal article" date="2011" name="Stand. Genomic Sci.">
        <title>Complete genome sequence of Syntrophobotulus glycolicus type strain (FlGlyR).</title>
        <authorList>
            <person name="Han C."/>
            <person name="Mwirichia R."/>
            <person name="Chertkov O."/>
            <person name="Held B."/>
            <person name="Lapidus A."/>
            <person name="Nolan M."/>
            <person name="Lucas S."/>
            <person name="Hammon N."/>
            <person name="Deshpande S."/>
            <person name="Cheng J.F."/>
            <person name="Tapia R."/>
            <person name="Goodwin L."/>
            <person name="Pitluck S."/>
            <person name="Huntemann M."/>
            <person name="Liolios K."/>
            <person name="Ivanova N."/>
            <person name="Pagani I."/>
            <person name="Mavromatis K."/>
            <person name="Ovchinikova G."/>
            <person name="Pati A."/>
            <person name="Chen A."/>
            <person name="Palaniappan K."/>
            <person name="Land M."/>
            <person name="Hauser L."/>
            <person name="Brambilla E.M."/>
            <person name="Rohde M."/>
            <person name="Spring S."/>
            <person name="Sikorski J."/>
            <person name="Goker M."/>
            <person name="Woyke T."/>
            <person name="Bristow J."/>
            <person name="Eisen J.A."/>
            <person name="Markowitz V."/>
            <person name="Hugenholtz P."/>
            <person name="Kyrpides N.C."/>
            <person name="Klenk H.P."/>
            <person name="Detter J.C."/>
        </authorList>
    </citation>
    <scope>NUCLEOTIDE SEQUENCE [LARGE SCALE GENOMIC DNA]</scope>
    <source>
        <strain evidence="12">DSM 8271 / FlGlyR</strain>
    </source>
</reference>
<dbReference type="GO" id="GO:0005886">
    <property type="term" value="C:plasma membrane"/>
    <property type="evidence" value="ECO:0007669"/>
    <property type="project" value="UniProtKB-SubCell"/>
</dbReference>
<dbReference type="Proteomes" id="UP000007488">
    <property type="component" value="Chromosome"/>
</dbReference>
<keyword evidence="4" id="KW-1003">Cell membrane</keyword>
<keyword evidence="3 8" id="KW-0813">Transport</keyword>
<evidence type="ECO:0000256" key="7">
    <source>
        <dbReference type="ARBA" id="ARBA00023136"/>
    </source>
</evidence>
<dbReference type="InterPro" id="IPR001992">
    <property type="entry name" value="T2SS_GspF/T4SS_PilC_CS"/>
</dbReference>
<accession>F0T0T4</accession>
<dbReference type="PROSITE" id="PS00874">
    <property type="entry name" value="T2SP_F"/>
    <property type="match status" value="1"/>
</dbReference>
<comment type="similarity">
    <text evidence="2 8">Belongs to the GSP F family.</text>
</comment>
<comment type="subcellular location">
    <subcellularLocation>
        <location evidence="1 8">Cell membrane</location>
        <topology evidence="1 8">Multi-pass membrane protein</topology>
    </subcellularLocation>
</comment>
<dbReference type="RefSeq" id="WP_013625091.1">
    <property type="nucleotide sequence ID" value="NC_015172.1"/>
</dbReference>
<organism evidence="11 12">
    <name type="scientific">Syntrophobotulus glycolicus (strain DSM 8271 / FlGlyR)</name>
    <dbReference type="NCBI Taxonomy" id="645991"/>
    <lineage>
        <taxon>Bacteria</taxon>
        <taxon>Bacillati</taxon>
        <taxon>Bacillota</taxon>
        <taxon>Clostridia</taxon>
        <taxon>Eubacteriales</taxon>
        <taxon>Desulfitobacteriaceae</taxon>
        <taxon>Syntrophobotulus</taxon>
    </lineage>
</organism>